<proteinExistence type="predicted"/>
<feature type="transmembrane region" description="Helical" evidence="1">
    <location>
        <begin position="46"/>
        <end position="64"/>
    </location>
</feature>
<organism evidence="2 3">
    <name type="scientific">Candidatus Thiomargarita nelsonii</name>
    <dbReference type="NCBI Taxonomy" id="1003181"/>
    <lineage>
        <taxon>Bacteria</taxon>
        <taxon>Pseudomonadati</taxon>
        <taxon>Pseudomonadota</taxon>
        <taxon>Gammaproteobacteria</taxon>
        <taxon>Thiotrichales</taxon>
        <taxon>Thiotrichaceae</taxon>
        <taxon>Thiomargarita</taxon>
    </lineage>
</organism>
<keyword evidence="1" id="KW-0472">Membrane</keyword>
<evidence type="ECO:0000313" key="3">
    <source>
        <dbReference type="Proteomes" id="UP000076962"/>
    </source>
</evidence>
<sequence length="75" mass="8577">MTKKGVFGNSLLVLCQFVFFGLEYKALALSDSTKLKLCTPKKQIDRVLDILSWFIAIYFCGVVSRRRWGGENNEL</sequence>
<protein>
    <submittedName>
        <fullName evidence="2">Membrane protein</fullName>
    </submittedName>
</protein>
<evidence type="ECO:0000256" key="1">
    <source>
        <dbReference type="SAM" id="Phobius"/>
    </source>
</evidence>
<comment type="caution">
    <text evidence="2">The sequence shown here is derived from an EMBL/GenBank/DDBJ whole genome shotgun (WGS) entry which is preliminary data.</text>
</comment>
<evidence type="ECO:0000313" key="2">
    <source>
        <dbReference type="EMBL" id="OAD22446.1"/>
    </source>
</evidence>
<reference evidence="2 3" key="1">
    <citation type="submission" date="2016-05" db="EMBL/GenBank/DDBJ databases">
        <title>Single-cell genome of chain-forming Candidatus Thiomargarita nelsonii and comparison to other large sulfur-oxidizing bacteria.</title>
        <authorList>
            <person name="Winkel M."/>
            <person name="Salman V."/>
            <person name="Woyke T."/>
            <person name="Schulz-Vogt H."/>
            <person name="Richter M."/>
            <person name="Flood B."/>
            <person name="Bailey J."/>
            <person name="Amann R."/>
            <person name="Mussmann M."/>
        </authorList>
    </citation>
    <scope>NUCLEOTIDE SEQUENCE [LARGE SCALE GENOMIC DNA]</scope>
    <source>
        <strain evidence="2 3">THI036</strain>
    </source>
</reference>
<keyword evidence="1" id="KW-1133">Transmembrane helix</keyword>
<name>A0A176S3F9_9GAMM</name>
<dbReference type="EMBL" id="LUTY01000942">
    <property type="protein sequence ID" value="OAD22446.1"/>
    <property type="molecule type" value="Genomic_DNA"/>
</dbReference>
<gene>
    <name evidence="2" type="ORF">THIOM_001751</name>
</gene>
<dbReference type="Proteomes" id="UP000076962">
    <property type="component" value="Unassembled WGS sequence"/>
</dbReference>
<keyword evidence="1" id="KW-0812">Transmembrane</keyword>
<accession>A0A176S3F9</accession>
<keyword evidence="3" id="KW-1185">Reference proteome</keyword>
<dbReference type="AlphaFoldDB" id="A0A176S3F9"/>